<organism evidence="4 5">
    <name type="scientific">Schaedlerella arabinosiphila</name>
    <dbReference type="NCBI Taxonomy" id="2044587"/>
    <lineage>
        <taxon>Bacteria</taxon>
        <taxon>Bacillati</taxon>
        <taxon>Bacillota</taxon>
        <taxon>Clostridia</taxon>
        <taxon>Lachnospirales</taxon>
        <taxon>Lachnospiraceae</taxon>
        <taxon>Schaedlerella</taxon>
    </lineage>
</organism>
<dbReference type="AlphaFoldDB" id="A0A3R8JNV8"/>
<gene>
    <name evidence="4" type="ORF">EBB54_13205</name>
</gene>
<dbReference type="Proteomes" id="UP000274920">
    <property type="component" value="Unassembled WGS sequence"/>
</dbReference>
<dbReference type="EMBL" id="RHJS01000002">
    <property type="protein sequence ID" value="RRK32211.1"/>
    <property type="molecule type" value="Genomic_DNA"/>
</dbReference>
<protein>
    <recommendedName>
        <fullName evidence="3">GerMN domain-containing protein</fullName>
    </recommendedName>
</protein>
<reference evidence="4" key="1">
    <citation type="submission" date="2018-10" db="EMBL/GenBank/DDBJ databases">
        <title>Schaedlerella arabinophila gen. nov. sp. nov., isolated from the mouse intestinal tract and comparative analysis with the genome of the closely related altered Schaedler flora strain ASF502.</title>
        <authorList>
            <person name="Miyake S."/>
            <person name="Soh M."/>
            <person name="Seedorf H."/>
        </authorList>
    </citation>
    <scope>NUCLEOTIDE SEQUENCE [LARGE SCALE GENOMIC DNA]</scope>
    <source>
        <strain evidence="4">DSM 106076</strain>
    </source>
</reference>
<keyword evidence="5" id="KW-1185">Reference proteome</keyword>
<feature type="region of interest" description="Disordered" evidence="1">
    <location>
        <begin position="23"/>
        <end position="76"/>
    </location>
</feature>
<feature type="compositionally biased region" description="Low complexity" evidence="1">
    <location>
        <begin position="33"/>
        <end position="43"/>
    </location>
</feature>
<evidence type="ECO:0000256" key="2">
    <source>
        <dbReference type="SAM" id="SignalP"/>
    </source>
</evidence>
<dbReference type="InterPro" id="IPR019606">
    <property type="entry name" value="GerMN"/>
</dbReference>
<evidence type="ECO:0000313" key="4">
    <source>
        <dbReference type="EMBL" id="RRK32211.1"/>
    </source>
</evidence>
<sequence length="202" mass="21401">MKKMKKITAVWILMAMLAGISGCSKEETPPPAEAEGTTTVTTEAEQKEEPGQVTTGTGSQENAAAQSDTEGQAGESNAVSFSLYSSNDDATGLVQETVEVAALTPENVLAVLIERGGLQGDIRILGFEQAEDNGTRVLNIDFSQEFGTYVGSMGTAGEWTIMGSVCNTFLNAYGCEKVKITVEGGVLTTGHKEYKGYNGYFE</sequence>
<name>A0A3R8JNV8_9FIRM</name>
<dbReference type="PROSITE" id="PS51257">
    <property type="entry name" value="PROKAR_LIPOPROTEIN"/>
    <property type="match status" value="1"/>
</dbReference>
<feature type="domain" description="GerMN" evidence="3">
    <location>
        <begin position="105"/>
        <end position="191"/>
    </location>
</feature>
<evidence type="ECO:0000256" key="1">
    <source>
        <dbReference type="SAM" id="MobiDB-lite"/>
    </source>
</evidence>
<dbReference type="RefSeq" id="WP_125127712.1">
    <property type="nucleotide sequence ID" value="NZ_RHJS01000002.1"/>
</dbReference>
<feature type="chain" id="PRO_5039151174" description="GerMN domain-containing protein" evidence="2">
    <location>
        <begin position="27"/>
        <end position="202"/>
    </location>
</feature>
<accession>A0A3R8JNV8</accession>
<dbReference type="SMART" id="SM00909">
    <property type="entry name" value="Germane"/>
    <property type="match status" value="1"/>
</dbReference>
<keyword evidence="2" id="KW-0732">Signal</keyword>
<feature type="signal peptide" evidence="2">
    <location>
        <begin position="1"/>
        <end position="26"/>
    </location>
</feature>
<evidence type="ECO:0000313" key="5">
    <source>
        <dbReference type="Proteomes" id="UP000274920"/>
    </source>
</evidence>
<feature type="compositionally biased region" description="Polar residues" evidence="1">
    <location>
        <begin position="52"/>
        <end position="76"/>
    </location>
</feature>
<proteinExistence type="predicted"/>
<dbReference type="Pfam" id="PF10646">
    <property type="entry name" value="Germane"/>
    <property type="match status" value="1"/>
</dbReference>
<comment type="caution">
    <text evidence="4">The sequence shown here is derived from an EMBL/GenBank/DDBJ whole genome shotgun (WGS) entry which is preliminary data.</text>
</comment>
<evidence type="ECO:0000259" key="3">
    <source>
        <dbReference type="SMART" id="SM00909"/>
    </source>
</evidence>